<dbReference type="GeneID" id="64407952"/>
<feature type="DNA-binding region" description="H-T-H motif" evidence="4">
    <location>
        <begin position="34"/>
        <end position="53"/>
    </location>
</feature>
<keyword evidence="1" id="KW-0805">Transcription regulation</keyword>
<dbReference type="GO" id="GO:0003700">
    <property type="term" value="F:DNA-binding transcription factor activity"/>
    <property type="evidence" value="ECO:0007669"/>
    <property type="project" value="TreeGrafter"/>
</dbReference>
<dbReference type="InterPro" id="IPR001647">
    <property type="entry name" value="HTH_TetR"/>
</dbReference>
<evidence type="ECO:0000313" key="7">
    <source>
        <dbReference type="Proteomes" id="UP000273044"/>
    </source>
</evidence>
<dbReference type="Pfam" id="PF00440">
    <property type="entry name" value="TetR_N"/>
    <property type="match status" value="1"/>
</dbReference>
<dbReference type="InterPro" id="IPR041479">
    <property type="entry name" value="TetR_CgmR_C"/>
</dbReference>
<keyword evidence="7" id="KW-1185">Reference proteome</keyword>
<protein>
    <submittedName>
        <fullName evidence="6">Rut operon repressor</fullName>
    </submittedName>
</protein>
<evidence type="ECO:0000256" key="4">
    <source>
        <dbReference type="PROSITE-ProRule" id="PRU00335"/>
    </source>
</evidence>
<dbReference type="Gene3D" id="1.10.357.10">
    <property type="entry name" value="Tetracycline Repressor, domain 2"/>
    <property type="match status" value="1"/>
</dbReference>
<dbReference type="Proteomes" id="UP000273044">
    <property type="component" value="Chromosome"/>
</dbReference>
<dbReference type="PROSITE" id="PS50977">
    <property type="entry name" value="HTH_TETR_2"/>
    <property type="match status" value="1"/>
</dbReference>
<evidence type="ECO:0000256" key="2">
    <source>
        <dbReference type="ARBA" id="ARBA00023125"/>
    </source>
</evidence>
<dbReference type="AlphaFoldDB" id="A0A3S4Y036"/>
<keyword evidence="3" id="KW-0804">Transcription</keyword>
<name>A0A3S4Y036_9ACTN</name>
<keyword evidence="2 4" id="KW-0238">DNA-binding</keyword>
<sequence length="190" mass="20626">MTRDGHRTRNAERTRVAVLKAAAEVLAERGTGASLSRIAEVAGVSKSGLLHHFANRKQLIVALLEDVVTTFRQAVMQHLDASDERPGRLMRAYVRALCTGSEDVLRYFSPTPVWAGVLDFPEAIEVAERDSTWWAESLAADGLSPQRVLVVRRAAEGLAMAVCYGEETQASLAEGRQLLLSLTEGGGLPD</sequence>
<dbReference type="EMBL" id="LR134406">
    <property type="protein sequence ID" value="VEH71206.1"/>
    <property type="molecule type" value="Genomic_DNA"/>
</dbReference>
<dbReference type="GO" id="GO:0000976">
    <property type="term" value="F:transcription cis-regulatory region binding"/>
    <property type="evidence" value="ECO:0007669"/>
    <property type="project" value="TreeGrafter"/>
</dbReference>
<reference evidence="6 7" key="1">
    <citation type="submission" date="2018-12" db="EMBL/GenBank/DDBJ databases">
        <authorList>
            <consortium name="Pathogen Informatics"/>
        </authorList>
    </citation>
    <scope>NUCLEOTIDE SEQUENCE [LARGE SCALE GENOMIC DNA]</scope>
    <source>
        <strain evidence="6 7">NCTC12967</strain>
    </source>
</reference>
<dbReference type="InterPro" id="IPR050109">
    <property type="entry name" value="HTH-type_TetR-like_transc_reg"/>
</dbReference>
<accession>A0A3S4Y036</accession>
<dbReference type="RefSeq" id="WP_061788135.1">
    <property type="nucleotide sequence ID" value="NZ_LR134406.1"/>
</dbReference>
<dbReference type="PANTHER" id="PTHR30055:SF234">
    <property type="entry name" value="HTH-TYPE TRANSCRIPTIONAL REGULATOR BETI"/>
    <property type="match status" value="1"/>
</dbReference>
<evidence type="ECO:0000313" key="6">
    <source>
        <dbReference type="EMBL" id="VEH71206.1"/>
    </source>
</evidence>
<evidence type="ECO:0000259" key="5">
    <source>
        <dbReference type="PROSITE" id="PS50977"/>
    </source>
</evidence>
<dbReference type="PRINTS" id="PR00455">
    <property type="entry name" value="HTHTETR"/>
</dbReference>
<dbReference type="Pfam" id="PF17937">
    <property type="entry name" value="TetR_C_28"/>
    <property type="match status" value="1"/>
</dbReference>
<feature type="domain" description="HTH tetR-type" evidence="5">
    <location>
        <begin position="12"/>
        <end position="71"/>
    </location>
</feature>
<proteinExistence type="predicted"/>
<evidence type="ECO:0000256" key="3">
    <source>
        <dbReference type="ARBA" id="ARBA00023163"/>
    </source>
</evidence>
<dbReference type="SUPFAM" id="SSF46689">
    <property type="entry name" value="Homeodomain-like"/>
    <property type="match status" value="1"/>
</dbReference>
<gene>
    <name evidence="6" type="primary">rutR_3</name>
    <name evidence="6" type="ORF">NCTC12967_02524</name>
</gene>
<organism evidence="6 7">
    <name type="scientific">Arachnia propionica</name>
    <dbReference type="NCBI Taxonomy" id="1750"/>
    <lineage>
        <taxon>Bacteria</taxon>
        <taxon>Bacillati</taxon>
        <taxon>Actinomycetota</taxon>
        <taxon>Actinomycetes</taxon>
        <taxon>Propionibacteriales</taxon>
        <taxon>Propionibacteriaceae</taxon>
        <taxon>Arachnia</taxon>
    </lineage>
</organism>
<dbReference type="PANTHER" id="PTHR30055">
    <property type="entry name" value="HTH-TYPE TRANSCRIPTIONAL REGULATOR RUTR"/>
    <property type="match status" value="1"/>
</dbReference>
<evidence type="ECO:0000256" key="1">
    <source>
        <dbReference type="ARBA" id="ARBA00023015"/>
    </source>
</evidence>
<dbReference type="InterPro" id="IPR009057">
    <property type="entry name" value="Homeodomain-like_sf"/>
</dbReference>